<dbReference type="InterPro" id="IPR015947">
    <property type="entry name" value="PUA-like_sf"/>
</dbReference>
<sequence>MAEDGTGDREVIPLFPLETPLFPGVVLPLQIFEPRYRQLVADLSALPEGAPRQFGVVAIRQGWEVERVAPAEALFDVGCTAVLRVVAPQSDGGYQVVSVGDARFRLLEVLAPADLDEHAVPAGGGDTDAGAGAPPTYLRAVVEWLHEEEAAEEAAGDAEGLIGLDPVHGPEPDDVVTDVARGSLELLAGNVRDLFARYVADVAIRQGGGDGLPDEVLDALTSEDLVPEDDAAPAGIADTAALLREVSDDARGLSYLVASAALLTTEDRQALLAESATRRRLAMESRMLRRELTLLRTLGAVPVPLRQFATPMTPN</sequence>
<reference evidence="2" key="4">
    <citation type="submission" date="2024-05" db="EMBL/GenBank/DDBJ databases">
        <authorList>
            <person name="Sun Q."/>
            <person name="Zhou Y."/>
        </authorList>
    </citation>
    <scope>NUCLEOTIDE SEQUENCE</scope>
    <source>
        <strain evidence="2">CGMCC 4.5581</strain>
    </source>
</reference>
<evidence type="ECO:0000313" key="2">
    <source>
        <dbReference type="EMBL" id="GGL75039.1"/>
    </source>
</evidence>
<proteinExistence type="predicted"/>
<dbReference type="InterPro" id="IPR046336">
    <property type="entry name" value="Lon_prtase_N_sf"/>
</dbReference>
<dbReference type="SMART" id="SM00464">
    <property type="entry name" value="LON"/>
    <property type="match status" value="1"/>
</dbReference>
<evidence type="ECO:0000313" key="4">
    <source>
        <dbReference type="Proteomes" id="UP000552836"/>
    </source>
</evidence>
<evidence type="ECO:0000313" key="3">
    <source>
        <dbReference type="EMBL" id="NIH69587.1"/>
    </source>
</evidence>
<dbReference type="Gene3D" id="1.20.58.1480">
    <property type="match status" value="1"/>
</dbReference>
<dbReference type="PANTHER" id="PTHR46732:SF8">
    <property type="entry name" value="ATP-DEPENDENT PROTEASE LA (LON) DOMAIN PROTEIN"/>
    <property type="match status" value="1"/>
</dbReference>
<dbReference type="Proteomes" id="UP000552836">
    <property type="component" value="Unassembled WGS sequence"/>
</dbReference>
<protein>
    <recommendedName>
        <fullName evidence="1">Lon N-terminal domain-containing protein</fullName>
    </recommendedName>
</protein>
<evidence type="ECO:0000259" key="1">
    <source>
        <dbReference type="PROSITE" id="PS51787"/>
    </source>
</evidence>
<accession>A0A846LQB0</accession>
<keyword evidence="5" id="KW-1185">Reference proteome</keyword>
<gene>
    <name evidence="3" type="ORF">FB380_004075</name>
    <name evidence="2" type="ORF">GCM10011589_33880</name>
</gene>
<dbReference type="AlphaFoldDB" id="A0A846LQB0"/>
<comment type="caution">
    <text evidence="3">The sequence shown here is derived from an EMBL/GenBank/DDBJ whole genome shotgun (WGS) entry which is preliminary data.</text>
</comment>
<dbReference type="EMBL" id="JAAMPA010000002">
    <property type="protein sequence ID" value="NIH69587.1"/>
    <property type="molecule type" value="Genomic_DNA"/>
</dbReference>
<reference evidence="2" key="1">
    <citation type="journal article" date="2014" name="Int. J. Syst. Evol. Microbiol.">
        <title>Complete genome of a new Firmicutes species belonging to the dominant human colonic microbiota ('Ruminococcus bicirculans') reveals two chromosomes and a selective capacity to utilize plant glucans.</title>
        <authorList>
            <consortium name="NISC Comparative Sequencing Program"/>
            <person name="Wegmann U."/>
            <person name="Louis P."/>
            <person name="Goesmann A."/>
            <person name="Henrissat B."/>
            <person name="Duncan S.H."/>
            <person name="Flint H.J."/>
        </authorList>
    </citation>
    <scope>NUCLEOTIDE SEQUENCE</scope>
    <source>
        <strain evidence="2">CGMCC 4.5581</strain>
    </source>
</reference>
<dbReference type="RefSeq" id="WP_229682181.1">
    <property type="nucleotide sequence ID" value="NZ_BAABJU010000020.1"/>
</dbReference>
<dbReference type="Gene3D" id="2.30.130.40">
    <property type="entry name" value="LON domain-like"/>
    <property type="match status" value="1"/>
</dbReference>
<feature type="domain" description="Lon N-terminal" evidence="1">
    <location>
        <begin position="9"/>
        <end position="292"/>
    </location>
</feature>
<reference evidence="5" key="2">
    <citation type="journal article" date="2019" name="Int. J. Syst. Evol. Microbiol.">
        <title>The Global Catalogue of Microorganisms (GCM) 10K type strain sequencing project: providing services to taxonomists for standard genome sequencing and annotation.</title>
        <authorList>
            <consortium name="The Broad Institute Genomics Platform"/>
            <consortium name="The Broad Institute Genome Sequencing Center for Infectious Disease"/>
            <person name="Wu L."/>
            <person name="Ma J."/>
        </authorList>
    </citation>
    <scope>NUCLEOTIDE SEQUENCE [LARGE SCALE GENOMIC DNA]</scope>
    <source>
        <strain evidence="5">CGMCC 4.5581</strain>
    </source>
</reference>
<reference evidence="3 4" key="3">
    <citation type="submission" date="2020-02" db="EMBL/GenBank/DDBJ databases">
        <title>Sequencing the genomes of 1000 actinobacteria strains.</title>
        <authorList>
            <person name="Klenk H.-P."/>
        </authorList>
    </citation>
    <scope>NUCLEOTIDE SEQUENCE [LARGE SCALE GENOMIC DNA]</scope>
    <source>
        <strain evidence="3 4">DSM 45201</strain>
    </source>
</reference>
<dbReference type="EMBL" id="BMMI01000006">
    <property type="protein sequence ID" value="GGL75039.1"/>
    <property type="molecule type" value="Genomic_DNA"/>
</dbReference>
<organism evidence="3 4">
    <name type="scientific">Modestobacter marinus</name>
    <dbReference type="NCBI Taxonomy" id="477641"/>
    <lineage>
        <taxon>Bacteria</taxon>
        <taxon>Bacillati</taxon>
        <taxon>Actinomycetota</taxon>
        <taxon>Actinomycetes</taxon>
        <taxon>Geodermatophilales</taxon>
        <taxon>Geodermatophilaceae</taxon>
        <taxon>Modestobacter</taxon>
    </lineage>
</organism>
<dbReference type="PANTHER" id="PTHR46732">
    <property type="entry name" value="ATP-DEPENDENT PROTEASE LA (LON) DOMAIN PROTEIN"/>
    <property type="match status" value="1"/>
</dbReference>
<dbReference type="Pfam" id="PF02190">
    <property type="entry name" value="LON_substr_bdg"/>
    <property type="match status" value="1"/>
</dbReference>
<dbReference type="PROSITE" id="PS51787">
    <property type="entry name" value="LON_N"/>
    <property type="match status" value="1"/>
</dbReference>
<name>A0A846LQB0_9ACTN</name>
<evidence type="ECO:0000313" key="5">
    <source>
        <dbReference type="Proteomes" id="UP000648663"/>
    </source>
</evidence>
<dbReference type="SUPFAM" id="SSF88697">
    <property type="entry name" value="PUA domain-like"/>
    <property type="match status" value="1"/>
</dbReference>
<dbReference type="InterPro" id="IPR003111">
    <property type="entry name" value="Lon_prtase_N"/>
</dbReference>
<dbReference type="Proteomes" id="UP000648663">
    <property type="component" value="Unassembled WGS sequence"/>
</dbReference>